<organism evidence="2 3">
    <name type="scientific">Lysobacter korlensis</name>
    <dbReference type="NCBI Taxonomy" id="553636"/>
    <lineage>
        <taxon>Bacteria</taxon>
        <taxon>Pseudomonadati</taxon>
        <taxon>Pseudomonadota</taxon>
        <taxon>Gammaproteobacteria</taxon>
        <taxon>Lysobacterales</taxon>
        <taxon>Lysobacteraceae</taxon>
        <taxon>Lysobacter</taxon>
    </lineage>
</organism>
<dbReference type="EMBL" id="JBHLTG010000003">
    <property type="protein sequence ID" value="MFC0679117.1"/>
    <property type="molecule type" value="Genomic_DNA"/>
</dbReference>
<evidence type="ECO:0000313" key="3">
    <source>
        <dbReference type="Proteomes" id="UP001589896"/>
    </source>
</evidence>
<dbReference type="InterPro" id="IPR029058">
    <property type="entry name" value="AB_hydrolase_fold"/>
</dbReference>
<proteinExistence type="predicted"/>
<evidence type="ECO:0008006" key="4">
    <source>
        <dbReference type="Google" id="ProtNLM"/>
    </source>
</evidence>
<reference evidence="2 3" key="1">
    <citation type="submission" date="2024-09" db="EMBL/GenBank/DDBJ databases">
        <authorList>
            <person name="Sun Q."/>
            <person name="Mori K."/>
        </authorList>
    </citation>
    <scope>NUCLEOTIDE SEQUENCE [LARGE SCALE GENOMIC DNA]</scope>
    <source>
        <strain evidence="2 3">KCTC 23076</strain>
    </source>
</reference>
<dbReference type="SUPFAM" id="SSF53474">
    <property type="entry name" value="alpha/beta-Hydrolases"/>
    <property type="match status" value="1"/>
</dbReference>
<name>A0ABV6RQ69_9GAMM</name>
<keyword evidence="3" id="KW-1185">Reference proteome</keyword>
<sequence>MSIGTFEPFWIGEGSRSLYAALHMPDTRPFGATGVLCVPPLLHEQPRSRRFITETASAFAALGLPCLRFDFRGTGDSFGRGDDVDFAAMHADLTRAVAALKSRAAVERVALMAWRGAALPALTWLQGAAHVDRLVLWEPITDGMGWLSELERQDAGERAARPRPRPGVPRTADADDGQLMGFAASRALRRELSATSLQGPVPHGIEAWAVTREATTLPIEVARNWALPAGAPTFAGGASMEAALFLSPTLEGVVNEIGHALRDSERVAA</sequence>
<gene>
    <name evidence="2" type="ORF">ACFFGH_14850</name>
</gene>
<evidence type="ECO:0000256" key="1">
    <source>
        <dbReference type="SAM" id="MobiDB-lite"/>
    </source>
</evidence>
<protein>
    <recommendedName>
        <fullName evidence="4">Serine aminopeptidase S33 domain-containing protein</fullName>
    </recommendedName>
</protein>
<evidence type="ECO:0000313" key="2">
    <source>
        <dbReference type="EMBL" id="MFC0679117.1"/>
    </source>
</evidence>
<accession>A0ABV6RQ69</accession>
<dbReference type="Gene3D" id="3.40.50.1820">
    <property type="entry name" value="alpha/beta hydrolase"/>
    <property type="match status" value="1"/>
</dbReference>
<dbReference type="RefSeq" id="WP_386669541.1">
    <property type="nucleotide sequence ID" value="NZ_JBHLTG010000003.1"/>
</dbReference>
<dbReference type="Proteomes" id="UP001589896">
    <property type="component" value="Unassembled WGS sequence"/>
</dbReference>
<feature type="region of interest" description="Disordered" evidence="1">
    <location>
        <begin position="153"/>
        <end position="176"/>
    </location>
</feature>
<comment type="caution">
    <text evidence="2">The sequence shown here is derived from an EMBL/GenBank/DDBJ whole genome shotgun (WGS) entry which is preliminary data.</text>
</comment>